<dbReference type="Pfam" id="PF04303">
    <property type="entry name" value="PrpF"/>
    <property type="match status" value="1"/>
</dbReference>
<name>A0ABZ3B161_9ENTR</name>
<evidence type="ECO:0000313" key="3">
    <source>
        <dbReference type="EMBL" id="WZV96859.1"/>
    </source>
</evidence>
<dbReference type="PANTHER" id="PTHR43709">
    <property type="entry name" value="ACONITATE ISOMERASE-RELATED"/>
    <property type="match status" value="1"/>
</dbReference>
<accession>A0ABZ3B161</accession>
<dbReference type="EMBL" id="CP151800">
    <property type="protein sequence ID" value="WZV96859.1"/>
    <property type="molecule type" value="Genomic_DNA"/>
</dbReference>
<comment type="similarity">
    <text evidence="1">Belongs to the PrpF family.</text>
</comment>
<keyword evidence="4" id="KW-1185">Reference proteome</keyword>
<keyword evidence="2" id="KW-0413">Isomerase</keyword>
<dbReference type="SUPFAM" id="SSF54506">
    <property type="entry name" value="Diaminopimelate epimerase-like"/>
    <property type="match status" value="2"/>
</dbReference>
<dbReference type="Gene3D" id="3.10.310.10">
    <property type="entry name" value="Diaminopimelate Epimerase, Chain A, domain 1"/>
    <property type="match status" value="2"/>
</dbReference>
<protein>
    <submittedName>
        <fullName evidence="3">PrpF domain-containing protein</fullName>
    </submittedName>
</protein>
<dbReference type="InterPro" id="IPR007400">
    <property type="entry name" value="PrpF-like"/>
</dbReference>
<sequence>MPQRRIPCLLMRGGTSKATCFLHKDLPASTRQRDAVLLSVMGSPDPRQIDGIGGADPLTSKVAIVKPSSHADCDVDYLFAQVKIDQAWVDYGQNCGNILAAVGAFALERNLVALTPPLTPVRVFMENTGQRVIVNVPCDSDGVLYQGNVHIAGVPGSAGGIELFFPSLTTDDPRLAFPTGQKRESILDIDVTCINNGMPVVLLCANALGLQGHEPPELLEQDGALMQKIDAIRLAAGERMGLGEVSQRSVPKVVLLSTSGVANRIITRSFSAQRCHRAIGVFAAISVASALLTPGTLGADFTAPPTTTSITVDLQHPSGVLSIDVALSPEGLLLGCHLLRTARLLFAGEVMIPAHVWP</sequence>
<gene>
    <name evidence="3" type="ORF">AAEY27_14375</name>
</gene>
<dbReference type="Proteomes" id="UP001466893">
    <property type="component" value="Chromosome"/>
</dbReference>
<reference evidence="3 4" key="1">
    <citation type="submission" date="2024-04" db="EMBL/GenBank/DDBJ databases">
        <title>Kosakonia calanthae sp. nov., a halophilic bacterium isolated from leaves of Calanthe tiplacata.</title>
        <authorList>
            <person name="Wu P."/>
        </authorList>
    </citation>
    <scope>NUCLEOTIDE SEQUENCE [LARGE SCALE GENOMIC DNA]</scope>
    <source>
        <strain evidence="3 4">BYX6</strain>
    </source>
</reference>
<evidence type="ECO:0000256" key="1">
    <source>
        <dbReference type="ARBA" id="ARBA00007673"/>
    </source>
</evidence>
<dbReference type="PANTHER" id="PTHR43709:SF3">
    <property type="entry name" value="ISOMERASE YBHH-RELATED"/>
    <property type="match status" value="1"/>
</dbReference>
<organism evidence="3 4">
    <name type="scientific">Kosakonia calanthes</name>
    <dbReference type="NCBI Taxonomy" id="3139408"/>
    <lineage>
        <taxon>Bacteria</taxon>
        <taxon>Pseudomonadati</taxon>
        <taxon>Pseudomonadota</taxon>
        <taxon>Gammaproteobacteria</taxon>
        <taxon>Enterobacterales</taxon>
        <taxon>Enterobacteriaceae</taxon>
        <taxon>Kosakonia</taxon>
    </lineage>
</organism>
<evidence type="ECO:0000256" key="2">
    <source>
        <dbReference type="ARBA" id="ARBA00023235"/>
    </source>
</evidence>
<evidence type="ECO:0000313" key="4">
    <source>
        <dbReference type="Proteomes" id="UP001466893"/>
    </source>
</evidence>
<proteinExistence type="inferred from homology"/>
<dbReference type="RefSeq" id="WP_342321311.1">
    <property type="nucleotide sequence ID" value="NZ_CP151800.1"/>
</dbReference>